<evidence type="ECO:0000256" key="5">
    <source>
        <dbReference type="ARBA" id="ARBA00022692"/>
    </source>
</evidence>
<dbReference type="InterPro" id="IPR048072">
    <property type="entry name" value="7tmB2_latrophilin-like"/>
</dbReference>
<dbReference type="Pfam" id="PF01825">
    <property type="entry name" value="GPS"/>
    <property type="match status" value="1"/>
</dbReference>
<feature type="transmembrane region" description="Helical" evidence="17">
    <location>
        <begin position="945"/>
        <end position="972"/>
    </location>
</feature>
<dbReference type="AlphaFoldDB" id="A0A6A4WFU4"/>
<keyword evidence="12" id="KW-1015">Disulfide bond</keyword>
<feature type="transmembrane region" description="Helical" evidence="17">
    <location>
        <begin position="984"/>
        <end position="1003"/>
    </location>
</feature>
<dbReference type="Gene3D" id="4.10.1240.10">
    <property type="entry name" value="GPCR, family 2, extracellular hormone receptor domain"/>
    <property type="match status" value="1"/>
</dbReference>
<dbReference type="Gene3D" id="1.20.1070.10">
    <property type="entry name" value="Rhodopsin 7-helix transmembrane proteins"/>
    <property type="match status" value="1"/>
</dbReference>
<dbReference type="SUPFAM" id="SSF81321">
    <property type="entry name" value="Family A G protein-coupled receptor-like"/>
    <property type="match status" value="1"/>
</dbReference>
<dbReference type="PRINTS" id="PR00249">
    <property type="entry name" value="GPCRSECRETIN"/>
</dbReference>
<evidence type="ECO:0000259" key="18">
    <source>
        <dbReference type="PROSITE" id="PS50221"/>
    </source>
</evidence>
<evidence type="ECO:0000256" key="9">
    <source>
        <dbReference type="ARBA" id="ARBA00022989"/>
    </source>
</evidence>
<dbReference type="Gene3D" id="2.60.220.50">
    <property type="match status" value="1"/>
</dbReference>
<dbReference type="CDD" id="cd00037">
    <property type="entry name" value="CLECT"/>
    <property type="match status" value="1"/>
</dbReference>
<evidence type="ECO:0000256" key="4">
    <source>
        <dbReference type="ARBA" id="ARBA00022536"/>
    </source>
</evidence>
<dbReference type="PROSITE" id="PS50261">
    <property type="entry name" value="G_PROTEIN_RECEP_F2_4"/>
    <property type="match status" value="1"/>
</dbReference>
<evidence type="ECO:0000256" key="10">
    <source>
        <dbReference type="ARBA" id="ARBA00023040"/>
    </source>
</evidence>
<evidence type="ECO:0000256" key="1">
    <source>
        <dbReference type="ARBA" id="ARBA00004651"/>
    </source>
</evidence>
<dbReference type="OrthoDB" id="1100386at2759"/>
<dbReference type="InterPro" id="IPR032471">
    <property type="entry name" value="AGRL2-4_GAIN_subdom_A"/>
</dbReference>
<evidence type="ECO:0000259" key="19">
    <source>
        <dbReference type="PROSITE" id="PS50227"/>
    </source>
</evidence>
<dbReference type="Proteomes" id="UP000440578">
    <property type="component" value="Unassembled WGS sequence"/>
</dbReference>
<feature type="transmembrane region" description="Helical" evidence="17">
    <location>
        <begin position="1051"/>
        <end position="1070"/>
    </location>
</feature>
<evidence type="ECO:0000256" key="6">
    <source>
        <dbReference type="ARBA" id="ARBA00022729"/>
    </source>
</evidence>
<dbReference type="GO" id="GO:0007166">
    <property type="term" value="P:cell surface receptor signaling pathway"/>
    <property type="evidence" value="ECO:0007669"/>
    <property type="project" value="InterPro"/>
</dbReference>
<dbReference type="InterPro" id="IPR000203">
    <property type="entry name" value="GPS"/>
</dbReference>
<feature type="transmembrane region" description="Helical" evidence="17">
    <location>
        <begin position="1090"/>
        <end position="1113"/>
    </location>
</feature>
<keyword evidence="11 17" id="KW-0472">Membrane</keyword>
<reference evidence="21 22" key="1">
    <citation type="submission" date="2019-07" db="EMBL/GenBank/DDBJ databases">
        <title>Draft genome assembly of a fouling barnacle, Amphibalanus amphitrite (Darwin, 1854): The first reference genome for Thecostraca.</title>
        <authorList>
            <person name="Kim W."/>
        </authorList>
    </citation>
    <scope>NUCLEOTIDE SEQUENCE [LARGE SCALE GENOMIC DNA]</scope>
    <source>
        <strain evidence="21">SNU_AA5</strain>
        <tissue evidence="21">Soma without cirri and trophi</tissue>
    </source>
</reference>
<dbReference type="GO" id="GO:0005886">
    <property type="term" value="C:plasma membrane"/>
    <property type="evidence" value="ECO:0007669"/>
    <property type="project" value="UniProtKB-SubCell"/>
</dbReference>
<feature type="region of interest" description="Disordered" evidence="16">
    <location>
        <begin position="1215"/>
        <end position="1277"/>
    </location>
</feature>
<keyword evidence="3" id="KW-1003">Cell membrane</keyword>
<dbReference type="InterPro" id="IPR016186">
    <property type="entry name" value="C-type_lectin-like/link_sf"/>
</dbReference>
<evidence type="ECO:0000256" key="17">
    <source>
        <dbReference type="SAM" id="Phobius"/>
    </source>
</evidence>
<evidence type="ECO:0000256" key="3">
    <source>
        <dbReference type="ARBA" id="ARBA00022475"/>
    </source>
</evidence>
<evidence type="ECO:0000256" key="8">
    <source>
        <dbReference type="ARBA" id="ARBA00022837"/>
    </source>
</evidence>
<dbReference type="FunFam" id="1.20.1070.10:FF:000054">
    <property type="entry name" value="Adhesion G protein-coupled receptor E3"/>
    <property type="match status" value="1"/>
</dbReference>
<keyword evidence="15" id="KW-0807">Transducer</keyword>
<dbReference type="PANTHER" id="PTHR12011:SF471">
    <property type="entry name" value="G-PROTEIN COUPLED RECEPTORS FAMILY 2 PROFILE 2 DOMAIN-CONTAINING PROTEIN"/>
    <property type="match status" value="1"/>
</dbReference>
<keyword evidence="13 21" id="KW-0675">Receptor</keyword>
<evidence type="ECO:0000313" key="21">
    <source>
        <dbReference type="EMBL" id="KAF0304089.1"/>
    </source>
</evidence>
<dbReference type="InterPro" id="IPR046338">
    <property type="entry name" value="GAIN_dom_sf"/>
</dbReference>
<keyword evidence="6" id="KW-0732">Signal</keyword>
<keyword evidence="5 17" id="KW-0812">Transmembrane</keyword>
<accession>A0A6A4WFU4</accession>
<dbReference type="Pfam" id="PF02793">
    <property type="entry name" value="HRM"/>
    <property type="match status" value="1"/>
</dbReference>
<keyword evidence="10" id="KW-0297">G-protein coupled receptor</keyword>
<feature type="domain" description="G-protein coupled receptors family 2 profile 2" evidence="20">
    <location>
        <begin position="946"/>
        <end position="1186"/>
    </location>
</feature>
<keyword evidence="8" id="KW-0106">Calcium</keyword>
<dbReference type="Pfam" id="PF00002">
    <property type="entry name" value="7tm_2"/>
    <property type="match status" value="1"/>
</dbReference>
<comment type="caution">
    <text evidence="21">The sequence shown here is derived from an EMBL/GenBank/DDBJ whole genome shotgun (WGS) entry which is preliminary data.</text>
</comment>
<comment type="similarity">
    <text evidence="2">Belongs to the G-protein coupled receptor 2 family. Adhesion G-protein coupled receptor (ADGR) subfamily.</text>
</comment>
<evidence type="ECO:0000256" key="2">
    <source>
        <dbReference type="ARBA" id="ARBA00007343"/>
    </source>
</evidence>
<dbReference type="InterPro" id="IPR016187">
    <property type="entry name" value="CTDL_fold"/>
</dbReference>
<feature type="transmembrane region" description="Helical" evidence="17">
    <location>
        <begin position="1134"/>
        <end position="1156"/>
    </location>
</feature>
<feature type="transmembrane region" description="Helical" evidence="17">
    <location>
        <begin position="1162"/>
        <end position="1185"/>
    </location>
</feature>
<organism evidence="21 22">
    <name type="scientific">Amphibalanus amphitrite</name>
    <name type="common">Striped barnacle</name>
    <name type="synonym">Balanus amphitrite</name>
    <dbReference type="NCBI Taxonomy" id="1232801"/>
    <lineage>
        <taxon>Eukaryota</taxon>
        <taxon>Metazoa</taxon>
        <taxon>Ecdysozoa</taxon>
        <taxon>Arthropoda</taxon>
        <taxon>Crustacea</taxon>
        <taxon>Multicrustacea</taxon>
        <taxon>Cirripedia</taxon>
        <taxon>Thoracica</taxon>
        <taxon>Thoracicalcarea</taxon>
        <taxon>Balanomorpha</taxon>
        <taxon>Balanoidea</taxon>
        <taxon>Balanidae</taxon>
        <taxon>Amphibalaninae</taxon>
        <taxon>Amphibalanus</taxon>
    </lineage>
</organism>
<feature type="domain" description="GAIN-B" evidence="18">
    <location>
        <begin position="765"/>
        <end position="936"/>
    </location>
</feature>
<dbReference type="InterPro" id="IPR001879">
    <property type="entry name" value="GPCR_2_extracellular_dom"/>
</dbReference>
<feature type="compositionally biased region" description="Polar residues" evidence="16">
    <location>
        <begin position="34"/>
        <end position="46"/>
    </location>
</feature>
<evidence type="ECO:0000256" key="12">
    <source>
        <dbReference type="ARBA" id="ARBA00023157"/>
    </source>
</evidence>
<evidence type="ECO:0000256" key="7">
    <source>
        <dbReference type="ARBA" id="ARBA00022737"/>
    </source>
</evidence>
<feature type="region of interest" description="Disordered" evidence="16">
    <location>
        <begin position="280"/>
        <end position="314"/>
    </location>
</feature>
<feature type="compositionally biased region" description="Low complexity" evidence="16">
    <location>
        <begin position="1242"/>
        <end position="1257"/>
    </location>
</feature>
<dbReference type="PANTHER" id="PTHR12011">
    <property type="entry name" value="ADHESION G-PROTEIN COUPLED RECEPTOR"/>
    <property type="match status" value="1"/>
</dbReference>
<dbReference type="InterPro" id="IPR036445">
    <property type="entry name" value="GPCR_2_extracell_dom_sf"/>
</dbReference>
<dbReference type="Pfam" id="PF16489">
    <property type="entry name" value="GAIN"/>
    <property type="match status" value="1"/>
</dbReference>
<evidence type="ECO:0000256" key="11">
    <source>
        <dbReference type="ARBA" id="ARBA00023136"/>
    </source>
</evidence>
<proteinExistence type="inferred from homology"/>
<dbReference type="PROSITE" id="PS50227">
    <property type="entry name" value="G_PROTEIN_RECEP_F2_3"/>
    <property type="match status" value="1"/>
</dbReference>
<feature type="region of interest" description="Disordered" evidence="16">
    <location>
        <begin position="118"/>
        <end position="154"/>
    </location>
</feature>
<dbReference type="GO" id="GO:0007189">
    <property type="term" value="P:adenylate cyclase-activating G protein-coupled receptor signaling pathway"/>
    <property type="evidence" value="ECO:0007669"/>
    <property type="project" value="TreeGrafter"/>
</dbReference>
<dbReference type="InterPro" id="IPR057244">
    <property type="entry name" value="GAIN_B"/>
</dbReference>
<evidence type="ECO:0000256" key="13">
    <source>
        <dbReference type="ARBA" id="ARBA00023170"/>
    </source>
</evidence>
<protein>
    <submittedName>
        <fullName evidence="21">Adhesion G protein-coupled receptor L2</fullName>
    </submittedName>
</protein>
<dbReference type="SUPFAM" id="SSF111418">
    <property type="entry name" value="Hormone receptor domain"/>
    <property type="match status" value="1"/>
</dbReference>
<dbReference type="SUPFAM" id="SSF56436">
    <property type="entry name" value="C-type lectin-like"/>
    <property type="match status" value="1"/>
</dbReference>
<dbReference type="GO" id="GO:0004930">
    <property type="term" value="F:G protein-coupled receptor activity"/>
    <property type="evidence" value="ECO:0007669"/>
    <property type="project" value="UniProtKB-KW"/>
</dbReference>
<sequence>MLSSITNAVYLSDGLRGSVSRPNSVGEGSAASPKLSTTGGATTTVRSIAGGYRPEAAEEAPSTSSRPAHTSSTKTKSLSTSSITANSLTEAATTTTTIASTIRVTSAAAAAAISAAAVTASPPTPGANSKTASASHPSRAGPKPSPPPSTPSELQYTVGVYQPEQEAPLTLCPPPFLLIRGLCLYLSDSRQGAEDSRRLCRSLGGRLADVGDEESLLLTRLVWPPPPPRGLYAWVDGTVGQVGRRRQRRTLIGRRLCTAATAATGQLALRHCEEPHRGLCERQPLNTAPHRPRRSPRSPPSSAPSPMSFPEEETCHCEEGYGGDDCVKALENDGHEFEYCQDTKIGGASGKAIIVDFGAMGRFPWETSRPPVNCPSPDVPLPADSDGCVVPSSEAILRYWCQGKKECTPNIDLLSAYFTDACHYDEDGGLDVSMRLYLRYRDDSQSSDVSFCRHGGTYDRDTRTCYSITDSEGDFEHQVTTCRDMGGDIIYSLDSADYPGYLSLLKKLAADAGLSSNEDIWLMGTADAEEPRPVVDMNHMPSKPYPCLSLKTGSEKTCGVGKEQQLYTVCALPPWPGQPAPQCPPVRFDDYGLTFPETAGGKTVTQPCGAGYTGSASYLCGVDGQWSSQYPDLSGCRSDNINTDDAKKRLDKGTEPVSDIVSDLATNVTRQTSQNKPLTSGDVINSVQLLPQMVSAQQAQLSGQADQQTVAKQYLGSVTSLVGGLTSGETSWHGMSETERFDTSTVLQRNVEQSAYLLASYLDNQHEDFSESTIRLRTGRYSSLKGNLEYRTQQGSTVTLPDEVGRFNDSGSTTIVFVEYGNLDCLLGAEKCSTPDELRQRTDLQYERFVNSPVVSASVGNTSVTFENSNVTLTFKTRLSAASFNVSNYLCAYWNEKTEQWADDGCTLGRITNESVECLCNHLTSFATLMDINGVIEEGSALDLALSWLTTIGCVISLISLAICLLVFTVIPTLRSERTSVHRNLCFCLFTAEFILLAGLQPHGNPTGCAIVAGLLHFFFLAAFAWMCIEGVQIYLMVYKVFASRKSHMRYFYACGYGIPALIVTISVSVTKGEGYGSETACWLSTDNGLIWAFAGPLLFVVLVNICALVMALRVTARAPKGRSTKAPPQASTWIRGSASLVAILGTTWLFGFLYFTNGLLAFSVIFTILNSLQGFFIFLFHVWLNDKNRTEAQRFVWKTTNRMGLTEHDLTTTSAAHTSRAHGGHTVETSVAAPAVSPRPNGTNGTNGTSNGTNQTPKKAGGAGNLVTRALRRGKD</sequence>
<dbReference type="InterPro" id="IPR000832">
    <property type="entry name" value="GPCR_2_secretin-like"/>
</dbReference>
<feature type="region of interest" description="Disordered" evidence="16">
    <location>
        <begin position="16"/>
        <end position="85"/>
    </location>
</feature>
<keyword evidence="7" id="KW-0677">Repeat</keyword>
<dbReference type="CDD" id="cd15440">
    <property type="entry name" value="7tmB2_latrophilin-like_invertebrate"/>
    <property type="match status" value="1"/>
</dbReference>
<gene>
    <name evidence="21" type="primary">ADGRL2_2</name>
    <name evidence="21" type="ORF">FJT64_024007</name>
</gene>
<keyword evidence="14" id="KW-0325">Glycoprotein</keyword>
<name>A0A6A4WFU4_AMPAM</name>
<dbReference type="PROSITE" id="PS50221">
    <property type="entry name" value="GAIN_B"/>
    <property type="match status" value="1"/>
</dbReference>
<feature type="transmembrane region" description="Helical" evidence="17">
    <location>
        <begin position="1015"/>
        <end position="1039"/>
    </location>
</feature>
<keyword evidence="9 17" id="KW-1133">Transmembrane helix</keyword>
<keyword evidence="4" id="KW-0245">EGF-like domain</keyword>
<dbReference type="Gene3D" id="3.10.100.10">
    <property type="entry name" value="Mannose-Binding Protein A, subunit A"/>
    <property type="match status" value="1"/>
</dbReference>
<evidence type="ECO:0000256" key="15">
    <source>
        <dbReference type="ARBA" id="ARBA00023224"/>
    </source>
</evidence>
<dbReference type="EMBL" id="VIIS01000872">
    <property type="protein sequence ID" value="KAF0304089.1"/>
    <property type="molecule type" value="Genomic_DNA"/>
</dbReference>
<keyword evidence="22" id="KW-1185">Reference proteome</keyword>
<evidence type="ECO:0000259" key="20">
    <source>
        <dbReference type="PROSITE" id="PS50261"/>
    </source>
</evidence>
<dbReference type="InterPro" id="IPR017981">
    <property type="entry name" value="GPCR_2-like_7TM"/>
</dbReference>
<dbReference type="SMART" id="SM00008">
    <property type="entry name" value="HormR"/>
    <property type="match status" value="1"/>
</dbReference>
<feature type="domain" description="G-protein coupled receptors family 2 profile 1" evidence="19">
    <location>
        <begin position="588"/>
        <end position="640"/>
    </location>
</feature>
<feature type="compositionally biased region" description="Low complexity" evidence="16">
    <location>
        <begin position="70"/>
        <end position="85"/>
    </location>
</feature>
<dbReference type="SMART" id="SM00303">
    <property type="entry name" value="GPS"/>
    <property type="match status" value="1"/>
</dbReference>
<evidence type="ECO:0000256" key="14">
    <source>
        <dbReference type="ARBA" id="ARBA00023180"/>
    </source>
</evidence>
<evidence type="ECO:0000256" key="16">
    <source>
        <dbReference type="SAM" id="MobiDB-lite"/>
    </source>
</evidence>
<comment type="subcellular location">
    <subcellularLocation>
        <location evidence="1">Cell membrane</location>
        <topology evidence="1">Multi-pass membrane protein</topology>
    </subcellularLocation>
</comment>
<evidence type="ECO:0000313" key="22">
    <source>
        <dbReference type="Proteomes" id="UP000440578"/>
    </source>
</evidence>